<reference evidence="13" key="1">
    <citation type="submission" date="2023-08" db="EMBL/GenBank/DDBJ databases">
        <title>Chromosome-level Genome Assembly of mud carp (Cirrhinus molitorella).</title>
        <authorList>
            <person name="Liu H."/>
        </authorList>
    </citation>
    <scope>NUCLEOTIDE SEQUENCE</scope>
    <source>
        <strain evidence="13">Prfri</strain>
        <tissue evidence="13">Muscle</tissue>
    </source>
</reference>
<dbReference type="Pfam" id="PF05461">
    <property type="entry name" value="ApoL"/>
    <property type="match status" value="1"/>
</dbReference>
<feature type="compositionally biased region" description="Polar residues" evidence="10">
    <location>
        <begin position="580"/>
        <end position="611"/>
    </location>
</feature>
<dbReference type="GO" id="GO:0006869">
    <property type="term" value="P:lipid transport"/>
    <property type="evidence" value="ECO:0007669"/>
    <property type="project" value="InterPro"/>
</dbReference>
<feature type="region of interest" description="Disordered" evidence="10">
    <location>
        <begin position="18"/>
        <end position="50"/>
    </location>
</feature>
<dbReference type="GO" id="GO:0042157">
    <property type="term" value="P:lipoprotein metabolic process"/>
    <property type="evidence" value="ECO:0007669"/>
    <property type="project" value="InterPro"/>
</dbReference>
<dbReference type="PROSITE" id="PS50011">
    <property type="entry name" value="PROTEIN_KINASE_DOM"/>
    <property type="match status" value="1"/>
</dbReference>
<dbReference type="AlphaFoldDB" id="A0AA88QED6"/>
<evidence type="ECO:0000256" key="5">
    <source>
        <dbReference type="ARBA" id="ARBA00022741"/>
    </source>
</evidence>
<dbReference type="InterPro" id="IPR051131">
    <property type="entry name" value="NEK_Ser/Thr_kinase_NIMA"/>
</dbReference>
<evidence type="ECO:0000256" key="8">
    <source>
        <dbReference type="ARBA" id="ARBA00047899"/>
    </source>
</evidence>
<evidence type="ECO:0000256" key="6">
    <source>
        <dbReference type="ARBA" id="ARBA00022777"/>
    </source>
</evidence>
<organism evidence="13 14">
    <name type="scientific">Cirrhinus molitorella</name>
    <name type="common">mud carp</name>
    <dbReference type="NCBI Taxonomy" id="172907"/>
    <lineage>
        <taxon>Eukaryota</taxon>
        <taxon>Metazoa</taxon>
        <taxon>Chordata</taxon>
        <taxon>Craniata</taxon>
        <taxon>Vertebrata</taxon>
        <taxon>Euteleostomi</taxon>
        <taxon>Actinopterygii</taxon>
        <taxon>Neopterygii</taxon>
        <taxon>Teleostei</taxon>
        <taxon>Ostariophysi</taxon>
        <taxon>Cypriniformes</taxon>
        <taxon>Cyprinidae</taxon>
        <taxon>Labeoninae</taxon>
        <taxon>Labeonini</taxon>
        <taxon>Cirrhinus</taxon>
    </lineage>
</organism>
<evidence type="ECO:0000256" key="3">
    <source>
        <dbReference type="ARBA" id="ARBA00022527"/>
    </source>
</evidence>
<proteinExistence type="inferred from homology"/>
<dbReference type="SUPFAM" id="SSF56112">
    <property type="entry name" value="Protein kinase-like (PK-like)"/>
    <property type="match status" value="1"/>
</dbReference>
<keyword evidence="7" id="KW-0067">ATP-binding</keyword>
<accession>A0AA88QED6</accession>
<dbReference type="PANTHER" id="PTHR44899:SF3">
    <property type="entry name" value="SERINE_THREONINE-PROTEIN KINASE NEK1"/>
    <property type="match status" value="1"/>
</dbReference>
<dbReference type="EMBL" id="JAUYZG010000001">
    <property type="protein sequence ID" value="KAK2915705.1"/>
    <property type="molecule type" value="Genomic_DNA"/>
</dbReference>
<protein>
    <recommendedName>
        <fullName evidence="2">non-specific serine/threonine protein kinase</fullName>
        <ecNumber evidence="2">2.7.11.1</ecNumber>
    </recommendedName>
</protein>
<evidence type="ECO:0000256" key="4">
    <source>
        <dbReference type="ARBA" id="ARBA00022679"/>
    </source>
</evidence>
<dbReference type="GO" id="GO:0005576">
    <property type="term" value="C:extracellular region"/>
    <property type="evidence" value="ECO:0007669"/>
    <property type="project" value="InterPro"/>
</dbReference>
<evidence type="ECO:0000256" key="7">
    <source>
        <dbReference type="ARBA" id="ARBA00022840"/>
    </source>
</evidence>
<evidence type="ECO:0000259" key="12">
    <source>
        <dbReference type="PROSITE" id="PS50011"/>
    </source>
</evidence>
<comment type="catalytic activity">
    <reaction evidence="8">
        <text>L-threonyl-[protein] + ATP = O-phospho-L-threonyl-[protein] + ADP + H(+)</text>
        <dbReference type="Rhea" id="RHEA:46608"/>
        <dbReference type="Rhea" id="RHEA-COMP:11060"/>
        <dbReference type="Rhea" id="RHEA-COMP:11605"/>
        <dbReference type="ChEBI" id="CHEBI:15378"/>
        <dbReference type="ChEBI" id="CHEBI:30013"/>
        <dbReference type="ChEBI" id="CHEBI:30616"/>
        <dbReference type="ChEBI" id="CHEBI:61977"/>
        <dbReference type="ChEBI" id="CHEBI:456216"/>
        <dbReference type="EC" id="2.7.11.1"/>
    </reaction>
</comment>
<name>A0AA88QED6_9TELE</name>
<feature type="region of interest" description="Disordered" evidence="10">
    <location>
        <begin position="573"/>
        <end position="617"/>
    </location>
</feature>
<evidence type="ECO:0000256" key="9">
    <source>
        <dbReference type="ARBA" id="ARBA00048679"/>
    </source>
</evidence>
<keyword evidence="4" id="KW-0808">Transferase</keyword>
<evidence type="ECO:0000256" key="2">
    <source>
        <dbReference type="ARBA" id="ARBA00012513"/>
    </source>
</evidence>
<dbReference type="InterPro" id="IPR008405">
    <property type="entry name" value="ApoL"/>
</dbReference>
<keyword evidence="5" id="KW-0547">Nucleotide-binding</keyword>
<keyword evidence="11" id="KW-0472">Membrane</keyword>
<comment type="caution">
    <text evidence="13">The sequence shown here is derived from an EMBL/GenBank/DDBJ whole genome shotgun (WGS) entry which is preliminary data.</text>
</comment>
<evidence type="ECO:0000256" key="10">
    <source>
        <dbReference type="SAM" id="MobiDB-lite"/>
    </source>
</evidence>
<feature type="transmembrane region" description="Helical" evidence="11">
    <location>
        <begin position="538"/>
        <end position="557"/>
    </location>
</feature>
<keyword evidence="11" id="KW-0812">Transmembrane</keyword>
<dbReference type="Pfam" id="PF00069">
    <property type="entry name" value="Pkinase"/>
    <property type="match status" value="1"/>
</dbReference>
<dbReference type="GO" id="GO:0005524">
    <property type="term" value="F:ATP binding"/>
    <property type="evidence" value="ECO:0007669"/>
    <property type="project" value="UniProtKB-KW"/>
</dbReference>
<dbReference type="GO" id="GO:0004674">
    <property type="term" value="F:protein serine/threonine kinase activity"/>
    <property type="evidence" value="ECO:0007669"/>
    <property type="project" value="UniProtKB-KW"/>
</dbReference>
<keyword evidence="3" id="KW-0723">Serine/threonine-protein kinase</keyword>
<dbReference type="EC" id="2.7.11.1" evidence="2"/>
<keyword evidence="14" id="KW-1185">Reference proteome</keyword>
<dbReference type="Gene3D" id="1.10.510.10">
    <property type="entry name" value="Transferase(Phosphotransferase) domain 1"/>
    <property type="match status" value="1"/>
</dbReference>
<comment type="catalytic activity">
    <reaction evidence="9">
        <text>L-seryl-[protein] + ATP = O-phospho-L-seryl-[protein] + ADP + H(+)</text>
        <dbReference type="Rhea" id="RHEA:17989"/>
        <dbReference type="Rhea" id="RHEA-COMP:9863"/>
        <dbReference type="Rhea" id="RHEA-COMP:11604"/>
        <dbReference type="ChEBI" id="CHEBI:15378"/>
        <dbReference type="ChEBI" id="CHEBI:29999"/>
        <dbReference type="ChEBI" id="CHEBI:30616"/>
        <dbReference type="ChEBI" id="CHEBI:83421"/>
        <dbReference type="ChEBI" id="CHEBI:456216"/>
        <dbReference type="EC" id="2.7.11.1"/>
    </reaction>
</comment>
<evidence type="ECO:0000256" key="1">
    <source>
        <dbReference type="ARBA" id="ARBA00010090"/>
    </source>
</evidence>
<comment type="similarity">
    <text evidence="1">Belongs to the apolipoprotein L family.</text>
</comment>
<feature type="compositionally biased region" description="Polar residues" evidence="10">
    <location>
        <begin position="38"/>
        <end position="47"/>
    </location>
</feature>
<evidence type="ECO:0000256" key="11">
    <source>
        <dbReference type="SAM" id="Phobius"/>
    </source>
</evidence>
<keyword evidence="6" id="KW-0418">Kinase</keyword>
<keyword evidence="11" id="KW-1133">Transmembrane helix</keyword>
<dbReference type="GO" id="GO:0008289">
    <property type="term" value="F:lipid binding"/>
    <property type="evidence" value="ECO:0007669"/>
    <property type="project" value="InterPro"/>
</dbReference>
<dbReference type="PANTHER" id="PTHR44899">
    <property type="entry name" value="CAMK FAMILY PROTEIN KINASE"/>
    <property type="match status" value="1"/>
</dbReference>
<dbReference type="Proteomes" id="UP001187343">
    <property type="component" value="Unassembled WGS sequence"/>
</dbReference>
<dbReference type="InterPro" id="IPR000719">
    <property type="entry name" value="Prot_kinase_dom"/>
</dbReference>
<evidence type="ECO:0000313" key="13">
    <source>
        <dbReference type="EMBL" id="KAK2915705.1"/>
    </source>
</evidence>
<dbReference type="InterPro" id="IPR011009">
    <property type="entry name" value="Kinase-like_dom_sf"/>
</dbReference>
<gene>
    <name evidence="13" type="ORF">Q8A67_000079</name>
</gene>
<sequence length="654" mass="72105">MKPVLVIQSSPRSFLKDIIPDGSLTNQEPHRSYAEASPSRNTRQGNVKQREEGAAAARFVTAGVITHRFGWEGLHRAVFQLTISQSDALHRLQKFSAMGNNLSALKEHGYSLVSEGKNKILVKNKDGDQFVIKKLSANQDNSKFLLDLNHPHIVQHKEFIKDSDCLYLVLEHCEGGDLAQKIKNKKEKKATFSENEILEWIVNICMALKYLHDQQILHKNMQPKSIFFTTFGTIRLGEFGVVHQWSTEQQSKENKPLYVAPEILNGKPYGEKSDIWGLGCVIYELCMLKCAYPAKSTAETVQKILASSYEALPESFSADLRQLVADTLQPNPENRPSVSEILTRPFIINYLHEKNMQTLKTLYRKLEELRALVDDLERVHFNTTVGSLTGGVIGLAGGIASVVGLVLSPFTLGASLIVTGVGIGTAVAGGVTAGASNITNMVNQKTNRQKIKMLIKEFQEKIASTVCCIENIQIAVKTLERQFSTSDDPFSNAHPGANAGARLGRGLGGITEILRVIEVVNVGKVAAQAARAIRVAEAATGVLSALFVAVDVFFVFLDSREIHNLRKDYALREREGQRGSEATSSQTAGPTDQTSNNGDTTNLLPSNTQQAEELKSETTKFVTKIKEMIEELQKILDTLRDAVHPNSELPNTEN</sequence>
<feature type="domain" description="Protein kinase" evidence="12">
    <location>
        <begin position="90"/>
        <end position="347"/>
    </location>
</feature>
<evidence type="ECO:0000313" key="14">
    <source>
        <dbReference type="Proteomes" id="UP001187343"/>
    </source>
</evidence>